<sequence length="106" mass="12566">MKTTLFTTNLEARTIQRGEDRDYFIETLSYPVNLELTHPLMSRLQFPKSRAVLVRTSPYRQDVTIHIMRDVDLYSSFANFEIDLKGHILNIQKEEGYIRLFLEERA</sequence>
<dbReference type="EMBL" id="JACRSY010000002">
    <property type="protein sequence ID" value="MBC8578232.1"/>
    <property type="molecule type" value="Genomic_DNA"/>
</dbReference>
<evidence type="ECO:0000313" key="2">
    <source>
        <dbReference type="Proteomes" id="UP000655830"/>
    </source>
</evidence>
<gene>
    <name evidence="1" type="ORF">H8718_01580</name>
</gene>
<comment type="caution">
    <text evidence="1">The sequence shown here is derived from an EMBL/GenBank/DDBJ whole genome shotgun (WGS) entry which is preliminary data.</text>
</comment>
<keyword evidence="2" id="KW-1185">Reference proteome</keyword>
<reference evidence="1" key="1">
    <citation type="submission" date="2020-08" db="EMBL/GenBank/DDBJ databases">
        <title>Genome public.</title>
        <authorList>
            <person name="Liu C."/>
            <person name="Sun Q."/>
        </authorList>
    </citation>
    <scope>NUCLEOTIDE SEQUENCE</scope>
    <source>
        <strain evidence="1">NSJ-12</strain>
    </source>
</reference>
<evidence type="ECO:0000313" key="1">
    <source>
        <dbReference type="EMBL" id="MBC8578232.1"/>
    </source>
</evidence>
<name>A0A926EGU4_9FIRM</name>
<dbReference type="RefSeq" id="WP_177669281.1">
    <property type="nucleotide sequence ID" value="NZ_JACRSY010000002.1"/>
</dbReference>
<proteinExistence type="predicted"/>
<dbReference type="Proteomes" id="UP000655830">
    <property type="component" value="Unassembled WGS sequence"/>
</dbReference>
<organism evidence="1 2">
    <name type="scientific">Zhenhengia yiwuensis</name>
    <dbReference type="NCBI Taxonomy" id="2763666"/>
    <lineage>
        <taxon>Bacteria</taxon>
        <taxon>Bacillati</taxon>
        <taxon>Bacillota</taxon>
        <taxon>Clostridia</taxon>
        <taxon>Lachnospirales</taxon>
        <taxon>Lachnospiraceae</taxon>
        <taxon>Zhenhengia</taxon>
    </lineage>
</organism>
<dbReference type="AlphaFoldDB" id="A0A926EGU4"/>
<accession>A0A926EGU4</accession>
<protein>
    <submittedName>
        <fullName evidence="1">Uncharacterized protein</fullName>
    </submittedName>
</protein>